<dbReference type="Proteomes" id="UP000700334">
    <property type="component" value="Unassembled WGS sequence"/>
</dbReference>
<reference evidence="1" key="1">
    <citation type="journal article" date="2021" name="Evol. Appl.">
        <title>The genome of the Pyrenean desman and the effects of bottlenecks and inbreeding on the genomic landscape of an endangered species.</title>
        <authorList>
            <person name="Escoda L."/>
            <person name="Castresana J."/>
        </authorList>
    </citation>
    <scope>NUCLEOTIDE SEQUENCE</scope>
    <source>
        <strain evidence="1">IBE-C5619</strain>
    </source>
</reference>
<dbReference type="AlphaFoldDB" id="A0A8J5ZJY5"/>
<accession>A0A8J5ZJY5</accession>
<sequence>MRPPTTLIRSDRGDEQADGVAQQCLFSQLGAGMPRTGETSRLGALLAAAPSALCASPGLLLPSELHRRCRGDGLCRLRCYTSEMLVAACMLRLECCVKGDPDP</sequence>
<dbReference type="EMBL" id="JAGFMF010012163">
    <property type="protein sequence ID" value="KAG8506279.1"/>
    <property type="molecule type" value="Genomic_DNA"/>
</dbReference>
<name>A0A8J5ZJY5_GALPY</name>
<dbReference type="OrthoDB" id="9832741at2759"/>
<organism evidence="1 2">
    <name type="scientific">Galemys pyrenaicus</name>
    <name type="common">Iberian desman</name>
    <name type="synonym">Pyrenean desman</name>
    <dbReference type="NCBI Taxonomy" id="202257"/>
    <lineage>
        <taxon>Eukaryota</taxon>
        <taxon>Metazoa</taxon>
        <taxon>Chordata</taxon>
        <taxon>Craniata</taxon>
        <taxon>Vertebrata</taxon>
        <taxon>Euteleostomi</taxon>
        <taxon>Mammalia</taxon>
        <taxon>Eutheria</taxon>
        <taxon>Laurasiatheria</taxon>
        <taxon>Eulipotyphla</taxon>
        <taxon>Talpidae</taxon>
        <taxon>Galemys</taxon>
    </lineage>
</organism>
<protein>
    <submittedName>
        <fullName evidence="1">Beta-defensin 134</fullName>
    </submittedName>
</protein>
<keyword evidence="2" id="KW-1185">Reference proteome</keyword>
<gene>
    <name evidence="1" type="ORF">J0S82_015126</name>
</gene>
<evidence type="ECO:0000313" key="2">
    <source>
        <dbReference type="Proteomes" id="UP000700334"/>
    </source>
</evidence>
<comment type="caution">
    <text evidence="1">The sequence shown here is derived from an EMBL/GenBank/DDBJ whole genome shotgun (WGS) entry which is preliminary data.</text>
</comment>
<evidence type="ECO:0000313" key="1">
    <source>
        <dbReference type="EMBL" id="KAG8506279.1"/>
    </source>
</evidence>
<proteinExistence type="predicted"/>